<protein>
    <recommendedName>
        <fullName evidence="5">Copper chaperone PCu(A)C</fullName>
    </recommendedName>
</protein>
<evidence type="ECO:0000313" key="3">
    <source>
        <dbReference type="EMBL" id="NDK89953.1"/>
    </source>
</evidence>
<evidence type="ECO:0000313" key="4">
    <source>
        <dbReference type="Proteomes" id="UP000466307"/>
    </source>
</evidence>
<reference evidence="3 4" key="1">
    <citation type="submission" date="2020-01" db="EMBL/GenBank/DDBJ databases">
        <title>Investigation of new actinobacteria for the biodesulphurisation of diesel fuel.</title>
        <authorList>
            <person name="Athi Narayanan S.M."/>
        </authorList>
    </citation>
    <scope>NUCLEOTIDE SEQUENCE [LARGE SCALE GENOMIC DNA]</scope>
    <source>
        <strain evidence="3 4">213E</strain>
    </source>
</reference>
<feature type="region of interest" description="Disordered" evidence="1">
    <location>
        <begin position="130"/>
        <end position="160"/>
    </location>
</feature>
<dbReference type="AlphaFoldDB" id="A0A7K3LP04"/>
<gene>
    <name evidence="3" type="ORF">GYA93_10225</name>
</gene>
<keyword evidence="2" id="KW-0732">Signal</keyword>
<dbReference type="Proteomes" id="UP000466307">
    <property type="component" value="Unassembled WGS sequence"/>
</dbReference>
<feature type="compositionally biased region" description="Low complexity" evidence="1">
    <location>
        <begin position="130"/>
        <end position="156"/>
    </location>
</feature>
<proteinExistence type="predicted"/>
<feature type="signal peptide" evidence="2">
    <location>
        <begin position="1"/>
        <end position="23"/>
    </location>
</feature>
<sequence>MASATAFAAIGVAVALGTTGCGAGQISQTANQLPAVNGGNATATWGQVEIRNAQVLYPSENADEVFGNGGPFELTFVVANSSQTTTYKLTKVTVAQGGQGTVTLSGTPTVEPLQAIRAGTPANSVIYPSSTTASATSTPASASESAGTSASASPTSGVVSDPALGESAITAELTDTGKTVAAGLTTTLTFSFQKQENGQWVDAGTVDVQTPVDGTPLVERRDVTRGGDPESEGGHH</sequence>
<feature type="region of interest" description="Disordered" evidence="1">
    <location>
        <begin position="203"/>
        <end position="236"/>
    </location>
</feature>
<organism evidence="3 4">
    <name type="scientific">Gordonia desulfuricans</name>
    <dbReference type="NCBI Taxonomy" id="89051"/>
    <lineage>
        <taxon>Bacteria</taxon>
        <taxon>Bacillati</taxon>
        <taxon>Actinomycetota</taxon>
        <taxon>Actinomycetes</taxon>
        <taxon>Mycobacteriales</taxon>
        <taxon>Gordoniaceae</taxon>
        <taxon>Gordonia</taxon>
    </lineage>
</organism>
<evidence type="ECO:0008006" key="5">
    <source>
        <dbReference type="Google" id="ProtNLM"/>
    </source>
</evidence>
<feature type="chain" id="PRO_5039586679" description="Copper chaperone PCu(A)C" evidence="2">
    <location>
        <begin position="24"/>
        <end position="236"/>
    </location>
</feature>
<dbReference type="EMBL" id="JAADZU010000027">
    <property type="protein sequence ID" value="NDK89953.1"/>
    <property type="molecule type" value="Genomic_DNA"/>
</dbReference>
<feature type="compositionally biased region" description="Basic and acidic residues" evidence="1">
    <location>
        <begin position="218"/>
        <end position="236"/>
    </location>
</feature>
<name>A0A7K3LP04_9ACTN</name>
<keyword evidence="4" id="KW-1185">Reference proteome</keyword>
<evidence type="ECO:0000256" key="2">
    <source>
        <dbReference type="SAM" id="SignalP"/>
    </source>
</evidence>
<evidence type="ECO:0000256" key="1">
    <source>
        <dbReference type="SAM" id="MobiDB-lite"/>
    </source>
</evidence>
<accession>A0A7K3LP04</accession>
<comment type="caution">
    <text evidence="3">The sequence shown here is derived from an EMBL/GenBank/DDBJ whole genome shotgun (WGS) entry which is preliminary data.</text>
</comment>